<name>A0A9X3CG16_9VIBR</name>
<organism evidence="2 3">
    <name type="scientific">Vibrio paucivorans</name>
    <dbReference type="NCBI Taxonomy" id="2829489"/>
    <lineage>
        <taxon>Bacteria</taxon>
        <taxon>Pseudomonadati</taxon>
        <taxon>Pseudomonadota</taxon>
        <taxon>Gammaproteobacteria</taxon>
        <taxon>Vibrionales</taxon>
        <taxon>Vibrionaceae</taxon>
        <taxon>Vibrio</taxon>
    </lineage>
</organism>
<evidence type="ECO:0000256" key="1">
    <source>
        <dbReference type="SAM" id="Phobius"/>
    </source>
</evidence>
<dbReference type="EMBL" id="JAKRRX010000087">
    <property type="protein sequence ID" value="MCW8335025.1"/>
    <property type="molecule type" value="Genomic_DNA"/>
</dbReference>
<keyword evidence="1" id="KW-0472">Membrane</keyword>
<proteinExistence type="predicted"/>
<comment type="caution">
    <text evidence="2">The sequence shown here is derived from an EMBL/GenBank/DDBJ whole genome shotgun (WGS) entry which is preliminary data.</text>
</comment>
<evidence type="ECO:0000313" key="3">
    <source>
        <dbReference type="Proteomes" id="UP001155586"/>
    </source>
</evidence>
<keyword evidence="3" id="KW-1185">Reference proteome</keyword>
<dbReference type="AlphaFoldDB" id="A0A9X3CG16"/>
<dbReference type="Proteomes" id="UP001155586">
    <property type="component" value="Unassembled WGS sequence"/>
</dbReference>
<dbReference type="RefSeq" id="WP_265688304.1">
    <property type="nucleotide sequence ID" value="NZ_JAKRRX010000087.1"/>
</dbReference>
<gene>
    <name evidence="2" type="ORF">MD483_14485</name>
</gene>
<sequence length="93" mass="9960">MSKALKLPKTTPQTGDVRILVAGLATFITIFMASLFMSGSFKAQALIENNENPSVHILSQQYCGLDAVSQIGFHLALEGQDHQQIPCPSGKAS</sequence>
<keyword evidence="1" id="KW-0812">Transmembrane</keyword>
<reference evidence="2" key="1">
    <citation type="submission" date="2022-02" db="EMBL/GenBank/DDBJ databases">
        <title>Vibrio sp. nov., a new bacterium isolated from Bohai sea, China.</title>
        <authorList>
            <person name="Yuan Y."/>
        </authorList>
    </citation>
    <scope>NUCLEOTIDE SEQUENCE</scope>
    <source>
        <strain evidence="2">DBSS07</strain>
    </source>
</reference>
<accession>A0A9X3CG16</accession>
<evidence type="ECO:0000313" key="2">
    <source>
        <dbReference type="EMBL" id="MCW8335025.1"/>
    </source>
</evidence>
<feature type="transmembrane region" description="Helical" evidence="1">
    <location>
        <begin position="17"/>
        <end position="37"/>
    </location>
</feature>
<protein>
    <submittedName>
        <fullName evidence="2">Uncharacterized protein</fullName>
    </submittedName>
</protein>
<keyword evidence="1" id="KW-1133">Transmembrane helix</keyword>